<proteinExistence type="predicted"/>
<name>A0ABU6F3Z8_9ACTN</name>
<keyword evidence="1" id="KW-0472">Membrane</keyword>
<feature type="transmembrane region" description="Helical" evidence="1">
    <location>
        <begin position="105"/>
        <end position="127"/>
    </location>
</feature>
<sequence length="216" mass="23348">MLAVVIAAALVTQLVLVFSGGSAAGAGDTTGDQAGAVTRLVRMLSYFTIQSNILVLACAVSLALRPGRDGSGWRVLRLDALLGITITGLVFAIVLAPQIHLEGVSLWITVGLHYVAPPMTLVGWLLFGPRGRIDGVTVGWAFVWPALWIAYTLVHGAVTDWYPYPFLDVHARGYGLALRNIVGVLVVAGVLAWLFAWIDRRLGRRLKRPLPLPDRF</sequence>
<keyword evidence="1" id="KW-1133">Transmembrane helix</keyword>
<keyword evidence="1" id="KW-0812">Transmembrane</keyword>
<dbReference type="RefSeq" id="WP_326016174.1">
    <property type="nucleotide sequence ID" value="NZ_JAOZYC010000093.1"/>
</dbReference>
<evidence type="ECO:0000256" key="1">
    <source>
        <dbReference type="SAM" id="Phobius"/>
    </source>
</evidence>
<evidence type="ECO:0000313" key="3">
    <source>
        <dbReference type="Proteomes" id="UP001354931"/>
    </source>
</evidence>
<dbReference type="EMBL" id="JAOZYC010000093">
    <property type="protein sequence ID" value="MEB8338387.1"/>
    <property type="molecule type" value="Genomic_DNA"/>
</dbReference>
<dbReference type="Proteomes" id="UP001354931">
    <property type="component" value="Unassembled WGS sequence"/>
</dbReference>
<protein>
    <submittedName>
        <fullName evidence="2">Pr6Pr family membrane protein</fullName>
    </submittedName>
</protein>
<keyword evidence="3" id="KW-1185">Reference proteome</keyword>
<feature type="transmembrane region" description="Helical" evidence="1">
    <location>
        <begin position="76"/>
        <end position="99"/>
    </location>
</feature>
<feature type="transmembrane region" description="Helical" evidence="1">
    <location>
        <begin position="178"/>
        <end position="198"/>
    </location>
</feature>
<dbReference type="InterPro" id="IPR049713">
    <property type="entry name" value="Pr6Pr-like"/>
</dbReference>
<comment type="caution">
    <text evidence="2">The sequence shown here is derived from an EMBL/GenBank/DDBJ whole genome shotgun (WGS) entry which is preliminary data.</text>
</comment>
<evidence type="ECO:0000313" key="2">
    <source>
        <dbReference type="EMBL" id="MEB8338387.1"/>
    </source>
</evidence>
<feature type="transmembrane region" description="Helical" evidence="1">
    <location>
        <begin position="139"/>
        <end position="158"/>
    </location>
</feature>
<feature type="transmembrane region" description="Helical" evidence="1">
    <location>
        <begin position="47"/>
        <end position="64"/>
    </location>
</feature>
<organism evidence="2 3">
    <name type="scientific">Streptomyces endophyticus</name>
    <dbReference type="NCBI Taxonomy" id="714166"/>
    <lineage>
        <taxon>Bacteria</taxon>
        <taxon>Bacillati</taxon>
        <taxon>Actinomycetota</taxon>
        <taxon>Actinomycetes</taxon>
        <taxon>Kitasatosporales</taxon>
        <taxon>Streptomycetaceae</taxon>
        <taxon>Streptomyces</taxon>
    </lineage>
</organism>
<gene>
    <name evidence="2" type="ORF">OKJ99_12855</name>
</gene>
<dbReference type="NCBIfam" id="NF038065">
    <property type="entry name" value="Pr6Pr"/>
    <property type="match status" value="1"/>
</dbReference>
<accession>A0ABU6F3Z8</accession>
<reference evidence="2 3" key="1">
    <citation type="submission" date="2022-10" db="EMBL/GenBank/DDBJ databases">
        <authorList>
            <person name="Xie J."/>
            <person name="Shen N."/>
        </authorList>
    </citation>
    <scope>NUCLEOTIDE SEQUENCE [LARGE SCALE GENOMIC DNA]</scope>
    <source>
        <strain evidence="2 3">YIM65594</strain>
    </source>
</reference>